<organism evidence="1 2">
    <name type="scientific">Candidatus Nealsonbacteria bacterium CG08_land_8_20_14_0_20_43_11</name>
    <dbReference type="NCBI Taxonomy" id="1974706"/>
    <lineage>
        <taxon>Bacteria</taxon>
        <taxon>Candidatus Nealsoniibacteriota</taxon>
    </lineage>
</organism>
<dbReference type="Proteomes" id="UP000229390">
    <property type="component" value="Unassembled WGS sequence"/>
</dbReference>
<comment type="caution">
    <text evidence="1">The sequence shown here is derived from an EMBL/GenBank/DDBJ whole genome shotgun (WGS) entry which is preliminary data.</text>
</comment>
<proteinExistence type="predicted"/>
<dbReference type="AlphaFoldDB" id="A0A2M6T0S2"/>
<protein>
    <submittedName>
        <fullName evidence="1">Uncharacterized protein</fullName>
    </submittedName>
</protein>
<accession>A0A2M6T0S2</accession>
<evidence type="ECO:0000313" key="1">
    <source>
        <dbReference type="EMBL" id="PIS38911.1"/>
    </source>
</evidence>
<gene>
    <name evidence="1" type="ORF">COT34_01175</name>
</gene>
<reference evidence="2" key="1">
    <citation type="submission" date="2017-09" db="EMBL/GenBank/DDBJ databases">
        <title>Depth-based differentiation of microbial function through sediment-hosted aquifers and enrichment of novel symbionts in the deep terrestrial subsurface.</title>
        <authorList>
            <person name="Probst A.J."/>
            <person name="Ladd B."/>
            <person name="Jarett J.K."/>
            <person name="Geller-Mcgrath D.E."/>
            <person name="Sieber C.M.K."/>
            <person name="Emerson J.B."/>
            <person name="Anantharaman K."/>
            <person name="Thomas B.C."/>
            <person name="Malmstrom R."/>
            <person name="Stieglmeier M."/>
            <person name="Klingl A."/>
            <person name="Woyke T."/>
            <person name="Ryan C.M."/>
            <person name="Banfield J.F."/>
        </authorList>
    </citation>
    <scope>NUCLEOTIDE SEQUENCE [LARGE SCALE GENOMIC DNA]</scope>
</reference>
<name>A0A2M6T0S2_9BACT</name>
<evidence type="ECO:0000313" key="2">
    <source>
        <dbReference type="Proteomes" id="UP000229390"/>
    </source>
</evidence>
<sequence length="60" mass="6620">NVKLRGNHVALRNVNRKFIFLKIVVISKSGGGEVLIPSGSRFPSRIFWARLAPFGAAAER</sequence>
<feature type="non-terminal residue" evidence="1">
    <location>
        <position position="1"/>
    </location>
</feature>
<dbReference type="EMBL" id="PEYE01000023">
    <property type="protein sequence ID" value="PIS38911.1"/>
    <property type="molecule type" value="Genomic_DNA"/>
</dbReference>